<protein>
    <submittedName>
        <fullName evidence="1">Uncharacterized protein</fullName>
    </submittedName>
</protein>
<proteinExistence type="predicted"/>
<accession>A0A392VMR9</accession>
<feature type="non-terminal residue" evidence="1">
    <location>
        <position position="49"/>
    </location>
</feature>
<reference evidence="1 2" key="1">
    <citation type="journal article" date="2018" name="Front. Plant Sci.">
        <title>Red Clover (Trifolium pratense) and Zigzag Clover (T. medium) - A Picture of Genomic Similarities and Differences.</title>
        <authorList>
            <person name="Dluhosova J."/>
            <person name="Istvanek J."/>
            <person name="Nedelnik J."/>
            <person name="Repkova J."/>
        </authorList>
    </citation>
    <scope>NUCLEOTIDE SEQUENCE [LARGE SCALE GENOMIC DNA]</scope>
    <source>
        <strain evidence="2">cv. 10/8</strain>
        <tissue evidence="1">Leaf</tissue>
    </source>
</reference>
<evidence type="ECO:0000313" key="1">
    <source>
        <dbReference type="EMBL" id="MCI89646.1"/>
    </source>
</evidence>
<name>A0A392VMR9_9FABA</name>
<comment type="caution">
    <text evidence="1">The sequence shown here is derived from an EMBL/GenBank/DDBJ whole genome shotgun (WGS) entry which is preliminary data.</text>
</comment>
<dbReference type="EMBL" id="LXQA011224581">
    <property type="protein sequence ID" value="MCI89646.1"/>
    <property type="molecule type" value="Genomic_DNA"/>
</dbReference>
<keyword evidence="2" id="KW-1185">Reference proteome</keyword>
<evidence type="ECO:0000313" key="2">
    <source>
        <dbReference type="Proteomes" id="UP000265520"/>
    </source>
</evidence>
<dbReference type="AlphaFoldDB" id="A0A392VMR9"/>
<organism evidence="1 2">
    <name type="scientific">Trifolium medium</name>
    <dbReference type="NCBI Taxonomy" id="97028"/>
    <lineage>
        <taxon>Eukaryota</taxon>
        <taxon>Viridiplantae</taxon>
        <taxon>Streptophyta</taxon>
        <taxon>Embryophyta</taxon>
        <taxon>Tracheophyta</taxon>
        <taxon>Spermatophyta</taxon>
        <taxon>Magnoliopsida</taxon>
        <taxon>eudicotyledons</taxon>
        <taxon>Gunneridae</taxon>
        <taxon>Pentapetalae</taxon>
        <taxon>rosids</taxon>
        <taxon>fabids</taxon>
        <taxon>Fabales</taxon>
        <taxon>Fabaceae</taxon>
        <taxon>Papilionoideae</taxon>
        <taxon>50 kb inversion clade</taxon>
        <taxon>NPAAA clade</taxon>
        <taxon>Hologalegina</taxon>
        <taxon>IRL clade</taxon>
        <taxon>Trifolieae</taxon>
        <taxon>Trifolium</taxon>
    </lineage>
</organism>
<sequence>MPHCSLQVLLSPFANLAGLSLPESWRLFHTPLCTAPLMLMTAAWCDMTT</sequence>
<dbReference type="Proteomes" id="UP000265520">
    <property type="component" value="Unassembled WGS sequence"/>
</dbReference>